<evidence type="ECO:0000256" key="4">
    <source>
        <dbReference type="ARBA" id="ARBA00022801"/>
    </source>
</evidence>
<dbReference type="InterPro" id="IPR002044">
    <property type="entry name" value="CBM20"/>
</dbReference>
<dbReference type="Pfam" id="PF00686">
    <property type="entry name" value="CBM_20"/>
    <property type="match status" value="1"/>
</dbReference>
<protein>
    <recommendedName>
        <fullName evidence="9">Glucoamylase</fullName>
        <ecNumber evidence="9">3.2.1.3</ecNumber>
    </recommendedName>
    <alternativeName>
        <fullName evidence="9">1,4-alpha-D-glucan glucohydrolase</fullName>
    </alternativeName>
    <alternativeName>
        <fullName evidence="9">Glucan 1,4-alpha-glucosidase</fullName>
    </alternativeName>
</protein>
<evidence type="ECO:0000256" key="5">
    <source>
        <dbReference type="ARBA" id="ARBA00023180"/>
    </source>
</evidence>
<dbReference type="SUPFAM" id="SSF49452">
    <property type="entry name" value="Starch-binding domain-like"/>
    <property type="match status" value="1"/>
</dbReference>
<dbReference type="OrthoDB" id="6123450at2759"/>
<comment type="catalytic activity">
    <reaction evidence="1 9">
        <text>Hydrolysis of terminal (1-&gt;4)-linked alpha-D-glucose residues successively from non-reducing ends of the chains with release of beta-D-glucose.</text>
        <dbReference type="EC" id="3.2.1.3"/>
    </reaction>
</comment>
<evidence type="ECO:0000256" key="11">
    <source>
        <dbReference type="PIRSR" id="PIRSR001031-2"/>
    </source>
</evidence>
<dbReference type="Gene3D" id="2.60.40.10">
    <property type="entry name" value="Immunoglobulins"/>
    <property type="match status" value="1"/>
</dbReference>
<name>A0A3A2Z712_9EURO</name>
<dbReference type="InterPro" id="IPR008291">
    <property type="entry name" value="Glucoamylase_SBD"/>
</dbReference>
<evidence type="ECO:0000256" key="7">
    <source>
        <dbReference type="ARBA" id="ARBA00023295"/>
    </source>
</evidence>
<evidence type="ECO:0000256" key="8">
    <source>
        <dbReference type="ARBA" id="ARBA00023326"/>
    </source>
</evidence>
<keyword evidence="8 9" id="KW-0624">Polysaccharide degradation</keyword>
<dbReference type="SMR" id="A0A3A2Z712"/>
<feature type="binding site" evidence="11">
    <location>
        <position position="151"/>
    </location>
    <ligand>
        <name>substrate</name>
    </ligand>
</feature>
<feature type="active site" description="Proton donor" evidence="10">
    <location>
        <position position="210"/>
    </location>
</feature>
<dbReference type="EMBL" id="MVGC01000547">
    <property type="protein sequence ID" value="RJE18470.1"/>
    <property type="molecule type" value="Genomic_DNA"/>
</dbReference>
<feature type="chain" id="PRO_5017460858" description="Glucoamylase" evidence="13">
    <location>
        <begin position="21"/>
        <end position="610"/>
    </location>
</feature>
<keyword evidence="7 9" id="KW-0326">Glycosidase</keyword>
<dbReference type="Pfam" id="PF00723">
    <property type="entry name" value="Glyco_hydro_15"/>
    <property type="match status" value="1"/>
</dbReference>
<keyword evidence="6 9" id="KW-0119">Carbohydrate metabolism</keyword>
<dbReference type="Gene3D" id="1.50.10.10">
    <property type="match status" value="1"/>
</dbReference>
<gene>
    <name evidence="15" type="ORF">PHISCL_09189</name>
</gene>
<dbReference type="SMART" id="SM01065">
    <property type="entry name" value="CBM_2"/>
    <property type="match status" value="1"/>
</dbReference>
<accession>A0A3A2Z712</accession>
<dbReference type="Proteomes" id="UP000266188">
    <property type="component" value="Unassembled WGS sequence"/>
</dbReference>
<dbReference type="PRINTS" id="PR00736">
    <property type="entry name" value="GLHYDRLASE15"/>
</dbReference>
<evidence type="ECO:0000256" key="3">
    <source>
        <dbReference type="ARBA" id="ARBA00022729"/>
    </source>
</evidence>
<evidence type="ECO:0000256" key="13">
    <source>
        <dbReference type="SAM" id="SignalP"/>
    </source>
</evidence>
<evidence type="ECO:0000313" key="16">
    <source>
        <dbReference type="Proteomes" id="UP000266188"/>
    </source>
</evidence>
<keyword evidence="16" id="KW-1185">Reference proteome</keyword>
<evidence type="ECO:0000313" key="15">
    <source>
        <dbReference type="EMBL" id="RJE18470.1"/>
    </source>
</evidence>
<evidence type="ECO:0000256" key="1">
    <source>
        <dbReference type="ARBA" id="ARBA00001863"/>
    </source>
</evidence>
<dbReference type="GO" id="GO:2001070">
    <property type="term" value="F:starch binding"/>
    <property type="evidence" value="ECO:0007669"/>
    <property type="project" value="InterPro"/>
</dbReference>
<dbReference type="PANTHER" id="PTHR31616">
    <property type="entry name" value="TREHALASE"/>
    <property type="match status" value="1"/>
</dbReference>
<dbReference type="PROSITE" id="PS51166">
    <property type="entry name" value="CBM20"/>
    <property type="match status" value="1"/>
</dbReference>
<evidence type="ECO:0000259" key="14">
    <source>
        <dbReference type="PROSITE" id="PS51166"/>
    </source>
</evidence>
<feature type="region of interest" description="Disordered" evidence="12">
    <location>
        <begin position="460"/>
        <end position="504"/>
    </location>
</feature>
<comment type="caution">
    <text evidence="15">The sequence shown here is derived from an EMBL/GenBank/DDBJ whole genome shotgun (WGS) entry which is preliminary data.</text>
</comment>
<proteinExistence type="inferred from homology"/>
<comment type="similarity">
    <text evidence="2 9">Belongs to the glycosyl hydrolase 15 family.</text>
</comment>
<evidence type="ECO:0000256" key="6">
    <source>
        <dbReference type="ARBA" id="ARBA00023277"/>
    </source>
</evidence>
<dbReference type="GO" id="GO:0000324">
    <property type="term" value="C:fungal-type vacuole"/>
    <property type="evidence" value="ECO:0007669"/>
    <property type="project" value="TreeGrafter"/>
</dbReference>
<evidence type="ECO:0000256" key="2">
    <source>
        <dbReference type="ARBA" id="ARBA00006188"/>
    </source>
</evidence>
<dbReference type="FunFam" id="1.50.10.10:FF:000018">
    <property type="entry name" value="Glucoamylase"/>
    <property type="match status" value="1"/>
</dbReference>
<keyword evidence="5" id="KW-0325">Glycoprotein</keyword>
<dbReference type="GO" id="GO:0004339">
    <property type="term" value="F:glucan 1,4-alpha-glucosidase activity"/>
    <property type="evidence" value="ECO:0007669"/>
    <property type="project" value="UniProtKB-EC"/>
</dbReference>
<reference evidence="16" key="1">
    <citation type="submission" date="2017-02" db="EMBL/GenBank/DDBJ databases">
        <authorList>
            <person name="Tafer H."/>
            <person name="Lopandic K."/>
        </authorList>
    </citation>
    <scope>NUCLEOTIDE SEQUENCE [LARGE SCALE GENOMIC DNA]</scope>
    <source>
        <strain evidence="16">CBS 366.77</strain>
    </source>
</reference>
<feature type="signal peptide" evidence="13">
    <location>
        <begin position="1"/>
        <end position="20"/>
    </location>
</feature>
<keyword evidence="3 13" id="KW-0732">Signal</keyword>
<evidence type="ECO:0000256" key="10">
    <source>
        <dbReference type="PIRSR" id="PIRSR001031-1"/>
    </source>
</evidence>
<dbReference type="InterPro" id="IPR000165">
    <property type="entry name" value="Glucoamylase"/>
</dbReference>
<feature type="domain" description="CBM20" evidence="14">
    <location>
        <begin position="503"/>
        <end position="610"/>
    </location>
</feature>
<evidence type="ECO:0000256" key="12">
    <source>
        <dbReference type="SAM" id="MobiDB-lite"/>
    </source>
</evidence>
<dbReference type="InterPro" id="IPR011613">
    <property type="entry name" value="GH15-like"/>
</dbReference>
<dbReference type="PIRSF" id="PIRSF001031">
    <property type="entry name" value="Glu-a-glcsd_SBD"/>
    <property type="match status" value="1"/>
</dbReference>
<sequence>MPKLSLLVAVTQFLVGLAVARVTGLIKRESASLDSWLATESRYALDGILNNIGANGGKAQGASSGIVVASPSKNNPDYFYTWTRDAALTAKCLIDTFIMTGDEGLQLEMQNYITSQARLQTVSNPSGDLSNGEGLGEPKFNVDMTAFTGSWGRPQRDGPALRATAMITYANWLIENGQTEKADSIIWPIIQNDLAYVAQYWNSTTFDLWEEVEGSSFFTTVAQYRSLIEGSALADKLGHSCPACDSQAPQILCMLQSYWTGSFILANFGSDRSGKDANCILGSIHSFDPSADCNDATFQPCSARALANHKVVTDSFRSIYDVNKGISQGQAVAVGRYPEDVYQGGNPWYLCTMAAAELLYDALYQWERIGSLSISDISLGFFRDIYSASAVGEYESSSSVYKDVTAAVRAYADGFMSVAQKYTPSNGALAEQFSRSTGSPVSASDLTWSYAALLTSSQRRSKLNPPSWNSTSNPPPSTCPSPSPVTGTYKPAPTTTFPTPDCSDPPETVSVRFNALVSTTVGQNVYLVGSVPELGKWDPADGVKLNANEYSSFVPLWYGALEMASGTGFEFKFVIRDGNGVVWETGENRKVEVLQECGVSNMTITGNWRS</sequence>
<dbReference type="EC" id="3.2.1.3" evidence="9"/>
<dbReference type="STRING" id="2070753.A0A3A2Z712"/>
<dbReference type="GO" id="GO:0000272">
    <property type="term" value="P:polysaccharide catabolic process"/>
    <property type="evidence" value="ECO:0007669"/>
    <property type="project" value="UniProtKB-KW"/>
</dbReference>
<evidence type="ECO:0000256" key="9">
    <source>
        <dbReference type="PIRNR" id="PIRNR001031"/>
    </source>
</evidence>
<feature type="active site" description="Proton acceptor" evidence="10">
    <location>
        <position position="207"/>
    </location>
</feature>
<dbReference type="InterPro" id="IPR008928">
    <property type="entry name" value="6-hairpin_glycosidase_sf"/>
</dbReference>
<dbReference type="InterPro" id="IPR013784">
    <property type="entry name" value="Carb-bd-like_fold"/>
</dbReference>
<feature type="compositionally biased region" description="Pro residues" evidence="12">
    <location>
        <begin position="473"/>
        <end position="483"/>
    </location>
</feature>
<dbReference type="AlphaFoldDB" id="A0A3A2Z712"/>
<organism evidence="15 16">
    <name type="scientific">Aspergillus sclerotialis</name>
    <dbReference type="NCBI Taxonomy" id="2070753"/>
    <lineage>
        <taxon>Eukaryota</taxon>
        <taxon>Fungi</taxon>
        <taxon>Dikarya</taxon>
        <taxon>Ascomycota</taxon>
        <taxon>Pezizomycotina</taxon>
        <taxon>Eurotiomycetes</taxon>
        <taxon>Eurotiomycetidae</taxon>
        <taxon>Eurotiales</taxon>
        <taxon>Aspergillaceae</taxon>
        <taxon>Aspergillus</taxon>
        <taxon>Aspergillus subgen. Polypaecilum</taxon>
    </lineage>
</organism>
<dbReference type="InterPro" id="IPR013783">
    <property type="entry name" value="Ig-like_fold"/>
</dbReference>
<dbReference type="InterPro" id="IPR012341">
    <property type="entry name" value="6hp_glycosidase-like_sf"/>
</dbReference>
<dbReference type="FunFam" id="2.60.40.10:FF:000552">
    <property type="entry name" value="Related to glucoamylase"/>
    <property type="match status" value="1"/>
</dbReference>
<dbReference type="SUPFAM" id="SSF48208">
    <property type="entry name" value="Six-hairpin glycosidases"/>
    <property type="match status" value="1"/>
</dbReference>
<dbReference type="PANTHER" id="PTHR31616:SF12">
    <property type="entry name" value="GLUCOAMYLASE"/>
    <property type="match status" value="1"/>
</dbReference>
<keyword evidence="4 9" id="KW-0378">Hydrolase</keyword>